<gene>
    <name evidence="3" type="ORF">IRJ41_000299</name>
</gene>
<name>A0A9W7WPT9_TRIRA</name>
<dbReference type="AlphaFoldDB" id="A0A9W7WPT9"/>
<comment type="caution">
    <text evidence="3">The sequence shown here is derived from an EMBL/GenBank/DDBJ whole genome shotgun (WGS) entry which is preliminary data.</text>
</comment>
<feature type="region of interest" description="Disordered" evidence="2">
    <location>
        <begin position="1"/>
        <end position="22"/>
    </location>
</feature>
<evidence type="ECO:0000256" key="2">
    <source>
        <dbReference type="SAM" id="MobiDB-lite"/>
    </source>
</evidence>
<accession>A0A9W7WPT9</accession>
<keyword evidence="1" id="KW-0175">Coiled coil</keyword>
<sequence>MAYLSEKPPSDEDKSINCTSPQRVQTNSSSFIGLSTTETVGHKKTTVKMKLYLVLAFVAFTGCQANPLYADEPQSQLEKLTDRLLEELNTVKCALKPYIEYVTEPFEKGVDYIKNLDSETLKATLLQRSEELRGTLEERLKELQAQLEPFTQELKEKMNLYTRELKAFYEFYATGS</sequence>
<evidence type="ECO:0000313" key="4">
    <source>
        <dbReference type="Proteomes" id="UP001059041"/>
    </source>
</evidence>
<reference evidence="3" key="1">
    <citation type="submission" date="2021-02" db="EMBL/GenBank/DDBJ databases">
        <title>Comparative genomics reveals that relaxation of natural selection precedes convergent phenotypic evolution of cavefish.</title>
        <authorList>
            <person name="Peng Z."/>
        </authorList>
    </citation>
    <scope>NUCLEOTIDE SEQUENCE</scope>
    <source>
        <tissue evidence="3">Muscle</tissue>
    </source>
</reference>
<evidence type="ECO:0000313" key="3">
    <source>
        <dbReference type="EMBL" id="KAI7806119.1"/>
    </source>
</evidence>
<protein>
    <submittedName>
        <fullName evidence="3">Apolipoprotein A IV 2</fullName>
    </submittedName>
</protein>
<dbReference type="EMBL" id="JAFHDT010000008">
    <property type="protein sequence ID" value="KAI7806119.1"/>
    <property type="molecule type" value="Genomic_DNA"/>
</dbReference>
<feature type="coiled-coil region" evidence="1">
    <location>
        <begin position="126"/>
        <end position="160"/>
    </location>
</feature>
<proteinExistence type="predicted"/>
<dbReference type="Proteomes" id="UP001059041">
    <property type="component" value="Linkage Group LG8"/>
</dbReference>
<organism evidence="3 4">
    <name type="scientific">Triplophysa rosa</name>
    <name type="common">Cave loach</name>
    <dbReference type="NCBI Taxonomy" id="992332"/>
    <lineage>
        <taxon>Eukaryota</taxon>
        <taxon>Metazoa</taxon>
        <taxon>Chordata</taxon>
        <taxon>Craniata</taxon>
        <taxon>Vertebrata</taxon>
        <taxon>Euteleostomi</taxon>
        <taxon>Actinopterygii</taxon>
        <taxon>Neopterygii</taxon>
        <taxon>Teleostei</taxon>
        <taxon>Ostariophysi</taxon>
        <taxon>Cypriniformes</taxon>
        <taxon>Nemacheilidae</taxon>
        <taxon>Triplophysa</taxon>
    </lineage>
</organism>
<dbReference type="Gene3D" id="1.20.120.20">
    <property type="entry name" value="Apolipoprotein"/>
    <property type="match status" value="1"/>
</dbReference>
<dbReference type="SUPFAM" id="SSF58113">
    <property type="entry name" value="Apolipoprotein A-I"/>
    <property type="match status" value="1"/>
</dbReference>
<keyword evidence="4" id="KW-1185">Reference proteome</keyword>
<evidence type="ECO:0000256" key="1">
    <source>
        <dbReference type="SAM" id="Coils"/>
    </source>
</evidence>